<accession>A0AAX4IHR6</accession>
<dbReference type="AlphaFoldDB" id="A0AAX4IHR6"/>
<evidence type="ECO:0000313" key="3">
    <source>
        <dbReference type="Proteomes" id="UP001322277"/>
    </source>
</evidence>
<evidence type="ECO:0008006" key="4">
    <source>
        <dbReference type="Google" id="ProtNLM"/>
    </source>
</evidence>
<dbReference type="Proteomes" id="UP001322277">
    <property type="component" value="Chromosome 5"/>
</dbReference>
<evidence type="ECO:0000256" key="1">
    <source>
        <dbReference type="SAM" id="MobiDB-lite"/>
    </source>
</evidence>
<reference evidence="3" key="1">
    <citation type="journal article" date="2023" name="bioRxiv">
        <title>Complete genome of the Medicago anthracnose fungus, Colletotrichum destructivum, reveals a mini-chromosome-like region within a core chromosome.</title>
        <authorList>
            <person name="Lapalu N."/>
            <person name="Simon A."/>
            <person name="Lu A."/>
            <person name="Plaumann P.-L."/>
            <person name="Amselem J."/>
            <person name="Pigne S."/>
            <person name="Auger A."/>
            <person name="Koch C."/>
            <person name="Dallery J.-F."/>
            <person name="O'Connell R.J."/>
        </authorList>
    </citation>
    <scope>NUCLEOTIDE SEQUENCE [LARGE SCALE GENOMIC DNA]</scope>
    <source>
        <strain evidence="3">CBS 520.97</strain>
    </source>
</reference>
<name>A0AAX4IHR6_9PEZI</name>
<keyword evidence="3" id="KW-1185">Reference proteome</keyword>
<feature type="region of interest" description="Disordered" evidence="1">
    <location>
        <begin position="17"/>
        <end position="51"/>
    </location>
</feature>
<dbReference type="RefSeq" id="XP_062780104.1">
    <property type="nucleotide sequence ID" value="XM_062924053.1"/>
</dbReference>
<proteinExistence type="predicted"/>
<protein>
    <recommendedName>
        <fullName evidence="4">Secreted protein</fullName>
    </recommendedName>
</protein>
<dbReference type="EMBL" id="CP137309">
    <property type="protein sequence ID" value="WQF82880.1"/>
    <property type="molecule type" value="Genomic_DNA"/>
</dbReference>
<evidence type="ECO:0000313" key="2">
    <source>
        <dbReference type="EMBL" id="WQF82880.1"/>
    </source>
</evidence>
<dbReference type="GeneID" id="87944397"/>
<sequence length="98" mass="10935">MPILVLLAMDTAMAFSPGDTRTGVAQRRRRRRRREKQETRPGLVSPARPLARSTPFPLLISSHERQASSVVTRLIEKKRASLGSVGVCMCLFLHVPGR</sequence>
<gene>
    <name evidence="2" type="ORF">CDEST_07894</name>
</gene>
<dbReference type="KEGG" id="cdet:87944397"/>
<organism evidence="2 3">
    <name type="scientific">Colletotrichum destructivum</name>
    <dbReference type="NCBI Taxonomy" id="34406"/>
    <lineage>
        <taxon>Eukaryota</taxon>
        <taxon>Fungi</taxon>
        <taxon>Dikarya</taxon>
        <taxon>Ascomycota</taxon>
        <taxon>Pezizomycotina</taxon>
        <taxon>Sordariomycetes</taxon>
        <taxon>Hypocreomycetidae</taxon>
        <taxon>Glomerellales</taxon>
        <taxon>Glomerellaceae</taxon>
        <taxon>Colletotrichum</taxon>
        <taxon>Colletotrichum destructivum species complex</taxon>
    </lineage>
</organism>